<keyword evidence="2" id="KW-1185">Reference proteome</keyword>
<dbReference type="STRING" id="1858805.M5FY62"/>
<name>M5FY62_DACPD</name>
<dbReference type="GeneID" id="63686503"/>
<dbReference type="HOGENOM" id="CLU_658170_0_0_1"/>
<dbReference type="RefSeq" id="XP_040623375.1">
    <property type="nucleotide sequence ID" value="XM_040771441.1"/>
</dbReference>
<evidence type="ECO:0000313" key="2">
    <source>
        <dbReference type="Proteomes" id="UP000030653"/>
    </source>
</evidence>
<protein>
    <recommendedName>
        <fullName evidence="3">F-box domain-containing protein</fullName>
    </recommendedName>
</protein>
<dbReference type="EMBL" id="JH795927">
    <property type="protein sequence ID" value="EJT96477.1"/>
    <property type="molecule type" value="Genomic_DNA"/>
</dbReference>
<dbReference type="AlphaFoldDB" id="M5FY62"/>
<accession>M5FY62</accession>
<feature type="non-terminal residue" evidence="1">
    <location>
        <position position="1"/>
    </location>
</feature>
<gene>
    <name evidence="1" type="ORF">DACRYDRAFT_19290</name>
</gene>
<proteinExistence type="predicted"/>
<evidence type="ECO:0000313" key="1">
    <source>
        <dbReference type="EMBL" id="EJT96477.1"/>
    </source>
</evidence>
<reference evidence="1 2" key="1">
    <citation type="journal article" date="2012" name="Science">
        <title>The Paleozoic origin of enzymatic lignin decomposition reconstructed from 31 fungal genomes.</title>
        <authorList>
            <person name="Floudas D."/>
            <person name="Binder M."/>
            <person name="Riley R."/>
            <person name="Barry K."/>
            <person name="Blanchette R.A."/>
            <person name="Henrissat B."/>
            <person name="Martinez A.T."/>
            <person name="Otillar R."/>
            <person name="Spatafora J.W."/>
            <person name="Yadav J.S."/>
            <person name="Aerts A."/>
            <person name="Benoit I."/>
            <person name="Boyd A."/>
            <person name="Carlson A."/>
            <person name="Copeland A."/>
            <person name="Coutinho P.M."/>
            <person name="de Vries R.P."/>
            <person name="Ferreira P."/>
            <person name="Findley K."/>
            <person name="Foster B."/>
            <person name="Gaskell J."/>
            <person name="Glotzer D."/>
            <person name="Gorecki P."/>
            <person name="Heitman J."/>
            <person name="Hesse C."/>
            <person name="Hori C."/>
            <person name="Igarashi K."/>
            <person name="Jurgens J.A."/>
            <person name="Kallen N."/>
            <person name="Kersten P."/>
            <person name="Kohler A."/>
            <person name="Kuees U."/>
            <person name="Kumar T.K.A."/>
            <person name="Kuo A."/>
            <person name="LaButti K."/>
            <person name="Larrondo L.F."/>
            <person name="Lindquist E."/>
            <person name="Ling A."/>
            <person name="Lombard V."/>
            <person name="Lucas S."/>
            <person name="Lundell T."/>
            <person name="Martin R."/>
            <person name="McLaughlin D.J."/>
            <person name="Morgenstern I."/>
            <person name="Morin E."/>
            <person name="Murat C."/>
            <person name="Nagy L.G."/>
            <person name="Nolan M."/>
            <person name="Ohm R.A."/>
            <person name="Patyshakuliyeva A."/>
            <person name="Rokas A."/>
            <person name="Ruiz-Duenas F.J."/>
            <person name="Sabat G."/>
            <person name="Salamov A."/>
            <person name="Samejima M."/>
            <person name="Schmutz J."/>
            <person name="Slot J.C."/>
            <person name="St John F."/>
            <person name="Stenlid J."/>
            <person name="Sun H."/>
            <person name="Sun S."/>
            <person name="Syed K."/>
            <person name="Tsang A."/>
            <person name="Wiebenga A."/>
            <person name="Young D."/>
            <person name="Pisabarro A."/>
            <person name="Eastwood D.C."/>
            <person name="Martin F."/>
            <person name="Cullen D."/>
            <person name="Grigoriev I.V."/>
            <person name="Hibbett D.S."/>
        </authorList>
    </citation>
    <scope>NUCLEOTIDE SEQUENCE [LARGE SCALE GENOMIC DNA]</scope>
    <source>
        <strain evidence="1 2">DJM-731 SS1</strain>
    </source>
</reference>
<sequence>TILKVVQQIADHVAENGDLHSMMLTSRMCFDTAAPLIWRRLAYEEVDALLKILFVDWENNGTRIVPLSLERFTLYAAFARSIEISDIFAYWYEDQSRIKFDFPGHLRTAFDHLSSNTEHWFPNLQFLSLFWAECLETLLVTTQFIVPSLRKIELHTVRPKNFEGSQTWPLAVDGLLRRIGGTVHHLGSLSFWESTDDRCGERALAILIPTNPLTQLSISPAMLSRSVVKTAIGSSDLKSLELFSFRPARVEPPLSSFLSVNTLQSLVITAVPSIVLKLLRFLVADLHHITISMKTLHVHPIESAHYQQLGRLVADRFPHVEELILIFSQLYRDEPLLLDYLEPLNRCSSLALFSLYHGGILDVPDGKLDAMATGWPLLREFSLTCLHDKISSFIFGKEAGMSPILKDRPFSSRFYGRD</sequence>
<evidence type="ECO:0008006" key="3">
    <source>
        <dbReference type="Google" id="ProtNLM"/>
    </source>
</evidence>
<dbReference type="Proteomes" id="UP000030653">
    <property type="component" value="Unassembled WGS sequence"/>
</dbReference>
<organism evidence="1 2">
    <name type="scientific">Dacryopinax primogenitus (strain DJM 731)</name>
    <name type="common">Brown rot fungus</name>
    <dbReference type="NCBI Taxonomy" id="1858805"/>
    <lineage>
        <taxon>Eukaryota</taxon>
        <taxon>Fungi</taxon>
        <taxon>Dikarya</taxon>
        <taxon>Basidiomycota</taxon>
        <taxon>Agaricomycotina</taxon>
        <taxon>Dacrymycetes</taxon>
        <taxon>Dacrymycetales</taxon>
        <taxon>Dacrymycetaceae</taxon>
        <taxon>Dacryopinax</taxon>
    </lineage>
</organism>